<evidence type="ECO:0000256" key="1">
    <source>
        <dbReference type="ARBA" id="ARBA00022729"/>
    </source>
</evidence>
<protein>
    <recommendedName>
        <fullName evidence="5">Serine protease</fullName>
    </recommendedName>
</protein>
<sequence>MKRILLPAGGAILATGLLAAGLAGAAQAEPTYDAEQLTSDAKASEIIDFWSKSNYAALKQATAYYWDNKDVKKIVEKGGYVGNTKPGELPPIGAEKKVTVKSHNVNLPKSIGKVFFEGRDGNLYWCSGTSIQSKYRNLVATAGHCVYDIKANDEVVSKWVFVPGYYQGKAPWGIYVGKQAFTHYDLSVYEDFDRDYAFVTVYNGVGGVFNGGKQVSKSEYDAYKGEKFVKKTEITAAEYDAGVSKYGENGPFQKESVTSSPETVGKPASVVDYNSAKPYLTATGKDGVKLTSVEVTELQYNNAPGGFDNNSKFIGPTEASAQYISQEEYKKLLAEKADGKFLGKVFGLDKEGKETSDPAKQVNWGKKQYFIKKWVKSTTKEVYWVGEFYIVGHAVKDTGRLGDNVGGQGFSWNQGTGKVVRTFGYPYAKHPDGSKPYSGVTPKWCYGKTGPKATKVASLKIEEHVSLKCAVTGGYNGAPWLLKYSNAKRMGYVNGVTSVLYDTDGNDRWDYMSSPYFDEETHAVYSAAANVWSGAITWGLPK</sequence>
<dbReference type="InterPro" id="IPR050966">
    <property type="entry name" value="Glutamyl_endopeptidase"/>
</dbReference>
<dbReference type="InterPro" id="IPR043504">
    <property type="entry name" value="Peptidase_S1_PA_chymotrypsin"/>
</dbReference>
<evidence type="ECO:0000313" key="4">
    <source>
        <dbReference type="Proteomes" id="UP000568380"/>
    </source>
</evidence>
<feature type="chain" id="PRO_5031146897" description="Serine protease" evidence="2">
    <location>
        <begin position="29"/>
        <end position="542"/>
    </location>
</feature>
<organism evidence="3 4">
    <name type="scientific">Nonomuraea endophytica</name>
    <dbReference type="NCBI Taxonomy" id="714136"/>
    <lineage>
        <taxon>Bacteria</taxon>
        <taxon>Bacillati</taxon>
        <taxon>Actinomycetota</taxon>
        <taxon>Actinomycetes</taxon>
        <taxon>Streptosporangiales</taxon>
        <taxon>Streptosporangiaceae</taxon>
        <taxon>Nonomuraea</taxon>
    </lineage>
</organism>
<proteinExistence type="predicted"/>
<evidence type="ECO:0000256" key="2">
    <source>
        <dbReference type="SAM" id="SignalP"/>
    </source>
</evidence>
<comment type="caution">
    <text evidence="3">The sequence shown here is derived from an EMBL/GenBank/DDBJ whole genome shotgun (WGS) entry which is preliminary data.</text>
</comment>
<dbReference type="AlphaFoldDB" id="A0A7W8ELH8"/>
<dbReference type="Proteomes" id="UP000568380">
    <property type="component" value="Unassembled WGS sequence"/>
</dbReference>
<dbReference type="PANTHER" id="PTHR15462">
    <property type="entry name" value="SERINE PROTEASE"/>
    <property type="match status" value="1"/>
</dbReference>
<keyword evidence="4" id="KW-1185">Reference proteome</keyword>
<dbReference type="RefSeq" id="WP_184972506.1">
    <property type="nucleotide sequence ID" value="NZ_JACHIN010000017.1"/>
</dbReference>
<gene>
    <name evidence="3" type="ORF">HNR40_008927</name>
</gene>
<accession>A0A7W8ELH8</accession>
<reference evidence="3 4" key="1">
    <citation type="submission" date="2020-08" db="EMBL/GenBank/DDBJ databases">
        <title>Genomic Encyclopedia of Type Strains, Phase IV (KMG-IV): sequencing the most valuable type-strain genomes for metagenomic binning, comparative biology and taxonomic classification.</title>
        <authorList>
            <person name="Goeker M."/>
        </authorList>
    </citation>
    <scope>NUCLEOTIDE SEQUENCE [LARGE SCALE GENOMIC DNA]</scope>
    <source>
        <strain evidence="3 4">DSM 45385</strain>
    </source>
</reference>
<name>A0A7W8ELH8_9ACTN</name>
<dbReference type="SUPFAM" id="SSF50494">
    <property type="entry name" value="Trypsin-like serine proteases"/>
    <property type="match status" value="1"/>
</dbReference>
<dbReference type="InterPro" id="IPR009003">
    <property type="entry name" value="Peptidase_S1_PA"/>
</dbReference>
<dbReference type="EMBL" id="JACHIN010000017">
    <property type="protein sequence ID" value="MBB5083423.1"/>
    <property type="molecule type" value="Genomic_DNA"/>
</dbReference>
<evidence type="ECO:0000313" key="3">
    <source>
        <dbReference type="EMBL" id="MBB5083423.1"/>
    </source>
</evidence>
<dbReference type="Gene3D" id="2.40.10.10">
    <property type="entry name" value="Trypsin-like serine proteases"/>
    <property type="match status" value="2"/>
</dbReference>
<evidence type="ECO:0008006" key="5">
    <source>
        <dbReference type="Google" id="ProtNLM"/>
    </source>
</evidence>
<feature type="signal peptide" evidence="2">
    <location>
        <begin position="1"/>
        <end position="28"/>
    </location>
</feature>
<keyword evidence="1 2" id="KW-0732">Signal</keyword>